<dbReference type="EMBL" id="AP018042">
    <property type="protein sequence ID" value="BAX81149.1"/>
    <property type="molecule type" value="Genomic_DNA"/>
</dbReference>
<reference evidence="3" key="2">
    <citation type="journal article" date="2020" name="Antonie Van Leeuwenhoek">
        <title>Labilibaculum antarcticum sp. nov., a novel facultative anaerobic, psychrotorelant bacterium isolated from marine sediment of Antarctica.</title>
        <authorList>
            <person name="Watanabe M."/>
            <person name="Kojima H."/>
            <person name="Fukui M."/>
        </authorList>
    </citation>
    <scope>NUCLEOTIDE SEQUENCE [LARGE SCALE GENOMIC DNA]</scope>
    <source>
        <strain evidence="3">SPP2</strain>
    </source>
</reference>
<dbReference type="AlphaFoldDB" id="A0A1Y1CL66"/>
<evidence type="ECO:0000256" key="1">
    <source>
        <dbReference type="SAM" id="Phobius"/>
    </source>
</evidence>
<keyword evidence="1" id="KW-1133">Transmembrane helix</keyword>
<evidence type="ECO:0000313" key="2">
    <source>
        <dbReference type="EMBL" id="BAX81149.1"/>
    </source>
</evidence>
<organism evidence="2 3">
    <name type="scientific">Labilibaculum antarcticum</name>
    <dbReference type="NCBI Taxonomy" id="1717717"/>
    <lineage>
        <taxon>Bacteria</taxon>
        <taxon>Pseudomonadati</taxon>
        <taxon>Bacteroidota</taxon>
        <taxon>Bacteroidia</taxon>
        <taxon>Marinilabiliales</taxon>
        <taxon>Marinifilaceae</taxon>
        <taxon>Labilibaculum</taxon>
    </lineage>
</organism>
<dbReference type="RefSeq" id="WP_394339900.1">
    <property type="nucleotide sequence ID" value="NZ_AP018042.1"/>
</dbReference>
<evidence type="ECO:0000313" key="3">
    <source>
        <dbReference type="Proteomes" id="UP000218267"/>
    </source>
</evidence>
<keyword evidence="1" id="KW-0812">Transmembrane</keyword>
<reference evidence="2 3" key="1">
    <citation type="journal article" date="2018" name="Mar. Genomics">
        <title>Complete genome sequence of Marinifilaceae bacterium strain SPP2, isolated from the Antarctic marine sediment.</title>
        <authorList>
            <person name="Watanabe M."/>
            <person name="Kojima H."/>
            <person name="Fukui M."/>
        </authorList>
    </citation>
    <scope>NUCLEOTIDE SEQUENCE [LARGE SCALE GENOMIC DNA]</scope>
    <source>
        <strain evidence="2 3">SPP2</strain>
    </source>
</reference>
<dbReference type="Gene3D" id="3.50.50.100">
    <property type="match status" value="1"/>
</dbReference>
<name>A0A1Y1CL66_9BACT</name>
<sequence length="60" mass="7001">MATLARNKAVVDFQFAQFKGFMAWLAWMLLHLILILSLRNKPIIFTNWAWSYVTKDAALD</sequence>
<dbReference type="Proteomes" id="UP000218267">
    <property type="component" value="Chromosome"/>
</dbReference>
<proteinExistence type="predicted"/>
<dbReference type="KEGG" id="mbas:ALGA_2844"/>
<accession>A0A1Y1CL66</accession>
<protein>
    <submittedName>
        <fullName evidence="2">Uncharacterized protein</fullName>
    </submittedName>
</protein>
<keyword evidence="3" id="KW-1185">Reference proteome</keyword>
<feature type="transmembrane region" description="Helical" evidence="1">
    <location>
        <begin position="20"/>
        <end position="38"/>
    </location>
</feature>
<keyword evidence="1" id="KW-0472">Membrane</keyword>
<gene>
    <name evidence="2" type="ORF">ALGA_2844</name>
</gene>